<keyword evidence="3" id="KW-1185">Reference proteome</keyword>
<dbReference type="Pfam" id="PF11911">
    <property type="entry name" value="DUF3429"/>
    <property type="match status" value="1"/>
</dbReference>
<name>A0A328AK00_9CAUL</name>
<evidence type="ECO:0000256" key="1">
    <source>
        <dbReference type="SAM" id="Phobius"/>
    </source>
</evidence>
<feature type="transmembrane region" description="Helical" evidence="1">
    <location>
        <begin position="68"/>
        <end position="87"/>
    </location>
</feature>
<protein>
    <submittedName>
        <fullName evidence="2">DUF3429 domain-containing protein</fullName>
    </submittedName>
</protein>
<feature type="transmembrane region" description="Helical" evidence="1">
    <location>
        <begin position="125"/>
        <end position="141"/>
    </location>
</feature>
<organism evidence="2 3">
    <name type="scientific">Phenylobacterium soli</name>
    <dbReference type="NCBI Taxonomy" id="2170551"/>
    <lineage>
        <taxon>Bacteria</taxon>
        <taxon>Pseudomonadati</taxon>
        <taxon>Pseudomonadota</taxon>
        <taxon>Alphaproteobacteria</taxon>
        <taxon>Caulobacterales</taxon>
        <taxon>Caulobacteraceae</taxon>
        <taxon>Phenylobacterium</taxon>
    </lineage>
</organism>
<keyword evidence="1" id="KW-0472">Membrane</keyword>
<dbReference type="Proteomes" id="UP000249254">
    <property type="component" value="Unassembled WGS sequence"/>
</dbReference>
<sequence length="177" mass="19284">MRWAATRIALTAGWAAQGDGMLMDEARIVSRDEAPPFALWAIAVLALSPFPASAIAYGYGPPDIARPALTLIMTWTAVVLSFLGGVRWGMETLLPQPRWYRQVISVLSALAAWLLLLARHRFPDTWILTGAIAAFLLQWLFDHQGPDVPARYPKLSTAITAAACVSLAVCLDQALRA</sequence>
<feature type="transmembrane region" description="Helical" evidence="1">
    <location>
        <begin position="99"/>
        <end position="118"/>
    </location>
</feature>
<gene>
    <name evidence="2" type="ORF">DJ017_07545</name>
</gene>
<evidence type="ECO:0000313" key="3">
    <source>
        <dbReference type="Proteomes" id="UP000249254"/>
    </source>
</evidence>
<dbReference type="PANTHER" id="PTHR15887">
    <property type="entry name" value="TRANSMEMBRANE PROTEIN 69"/>
    <property type="match status" value="1"/>
</dbReference>
<keyword evidence="1" id="KW-1133">Transmembrane helix</keyword>
<dbReference type="InterPro" id="IPR021836">
    <property type="entry name" value="DUF3429"/>
</dbReference>
<keyword evidence="1" id="KW-0812">Transmembrane</keyword>
<comment type="caution">
    <text evidence="2">The sequence shown here is derived from an EMBL/GenBank/DDBJ whole genome shotgun (WGS) entry which is preliminary data.</text>
</comment>
<dbReference type="EMBL" id="QFYQ01000001">
    <property type="protein sequence ID" value="RAK54386.1"/>
    <property type="molecule type" value="Genomic_DNA"/>
</dbReference>
<reference evidence="3" key="1">
    <citation type="submission" date="2018-05" db="EMBL/GenBank/DDBJ databases">
        <authorList>
            <person name="Li X."/>
        </authorList>
    </citation>
    <scope>NUCLEOTIDE SEQUENCE [LARGE SCALE GENOMIC DNA]</scope>
    <source>
        <strain evidence="3">LX32</strain>
    </source>
</reference>
<proteinExistence type="predicted"/>
<evidence type="ECO:0000313" key="2">
    <source>
        <dbReference type="EMBL" id="RAK54386.1"/>
    </source>
</evidence>
<feature type="transmembrane region" description="Helical" evidence="1">
    <location>
        <begin position="39"/>
        <end position="59"/>
    </location>
</feature>
<dbReference type="PANTHER" id="PTHR15887:SF1">
    <property type="entry name" value="TRANSMEMBRANE PROTEIN 69"/>
    <property type="match status" value="1"/>
</dbReference>
<dbReference type="AlphaFoldDB" id="A0A328AK00"/>
<accession>A0A328AK00</accession>